<dbReference type="Proteomes" id="UP001055219">
    <property type="component" value="Unassembled WGS sequence"/>
</dbReference>
<dbReference type="PANTHER" id="PTHR37540">
    <property type="entry name" value="TRANSCRIPTION FACTOR (ACR-2), PUTATIVE-RELATED-RELATED"/>
    <property type="match status" value="1"/>
</dbReference>
<protein>
    <recommendedName>
        <fullName evidence="2">Zn(2)-C6 fungal-type domain-containing protein</fullName>
    </recommendedName>
</protein>
<dbReference type="OrthoDB" id="5376287at2759"/>
<dbReference type="PANTHER" id="PTHR37540:SF5">
    <property type="entry name" value="TRANSCRIPTION FACTOR DOMAIN-CONTAINING PROTEIN"/>
    <property type="match status" value="1"/>
</dbReference>
<keyword evidence="1" id="KW-0539">Nucleus</keyword>
<keyword evidence="4" id="KW-1185">Reference proteome</keyword>
<dbReference type="CDD" id="cd00067">
    <property type="entry name" value="GAL4"/>
    <property type="match status" value="1"/>
</dbReference>
<evidence type="ECO:0000313" key="4">
    <source>
        <dbReference type="Proteomes" id="UP001055219"/>
    </source>
</evidence>
<dbReference type="RefSeq" id="XP_051360238.1">
    <property type="nucleotide sequence ID" value="XM_051508623.1"/>
</dbReference>
<organism evidence="3 4">
    <name type="scientific">Emericellopsis cladophorae</name>
    <dbReference type="NCBI Taxonomy" id="2686198"/>
    <lineage>
        <taxon>Eukaryota</taxon>
        <taxon>Fungi</taxon>
        <taxon>Dikarya</taxon>
        <taxon>Ascomycota</taxon>
        <taxon>Pezizomycotina</taxon>
        <taxon>Sordariomycetes</taxon>
        <taxon>Hypocreomycetidae</taxon>
        <taxon>Hypocreales</taxon>
        <taxon>Bionectriaceae</taxon>
        <taxon>Emericellopsis</taxon>
    </lineage>
</organism>
<dbReference type="PROSITE" id="PS00463">
    <property type="entry name" value="ZN2_CY6_FUNGAL_1"/>
    <property type="match status" value="1"/>
</dbReference>
<dbReference type="SUPFAM" id="SSF57701">
    <property type="entry name" value="Zn2/Cys6 DNA-binding domain"/>
    <property type="match status" value="1"/>
</dbReference>
<feature type="domain" description="Zn(2)-C6 fungal-type" evidence="2">
    <location>
        <begin position="8"/>
        <end position="38"/>
    </location>
</feature>
<dbReference type="Gene3D" id="4.10.240.10">
    <property type="entry name" value="Zn(2)-C6 fungal-type DNA-binding domain"/>
    <property type="match status" value="1"/>
</dbReference>
<dbReference type="AlphaFoldDB" id="A0A9P9XWZ1"/>
<evidence type="ECO:0000313" key="3">
    <source>
        <dbReference type="EMBL" id="KAI6779382.1"/>
    </source>
</evidence>
<dbReference type="EMBL" id="JAGIXG020000047">
    <property type="protein sequence ID" value="KAI6779382.1"/>
    <property type="molecule type" value="Genomic_DNA"/>
</dbReference>
<reference evidence="3" key="1">
    <citation type="journal article" date="2021" name="J Fungi (Basel)">
        <title>Genomic and Metabolomic Analyses of the Marine Fungus Emericellopsis cladophorae: Insights into Saltwater Adaptability Mechanisms and Its Biosynthetic Potential.</title>
        <authorList>
            <person name="Goncalves M.F.M."/>
            <person name="Hilario S."/>
            <person name="Van de Peer Y."/>
            <person name="Esteves A.C."/>
            <person name="Alves A."/>
        </authorList>
    </citation>
    <scope>NUCLEOTIDE SEQUENCE</scope>
    <source>
        <strain evidence="3">MUM 19.33</strain>
    </source>
</reference>
<dbReference type="SMART" id="SM00066">
    <property type="entry name" value="GAL4"/>
    <property type="match status" value="1"/>
</dbReference>
<sequence>MRQTLRRSCTACAKYKHSCDLSTPRCSRCIKRRVECHYSNAPLTAPLITFGGAPSFDASFAALDPFDSYPVTRLPRKHVQRLIYNFLHKIAFQYYPLDLDSASNPFLVSWWPLALGDPALFHVSLQTACLDEELLAQKGFHTSEMLMADSVALLRHKVDNAALAVQDGTMNSVITLAAIEFGKGNLAASQVHIGGVKRLVALRKGMYAVSQTSPLTARMVSWVSMIVTGAPQFDTQDDAGIGDGIPTLSDWQIDAASLQHSVPSLDRLEIAVMQNTLVCQLLERLESTVDEEPRQARSLDVWLLGVGMATSLGTDNHRRFLDRARHAASVFEFGGSGDALMVMRSVLWLETLPGEGIFRQSWDEALLDSI</sequence>
<gene>
    <name evidence="3" type="ORF">J7T54_005196</name>
</gene>
<dbReference type="GO" id="GO:0008270">
    <property type="term" value="F:zinc ion binding"/>
    <property type="evidence" value="ECO:0007669"/>
    <property type="project" value="InterPro"/>
</dbReference>
<evidence type="ECO:0000256" key="1">
    <source>
        <dbReference type="ARBA" id="ARBA00023242"/>
    </source>
</evidence>
<dbReference type="GeneID" id="75831681"/>
<reference evidence="3" key="2">
    <citation type="submission" date="2022-07" db="EMBL/GenBank/DDBJ databases">
        <authorList>
            <person name="Goncalves M.F.M."/>
            <person name="Hilario S."/>
            <person name="Van De Peer Y."/>
            <person name="Esteves A.C."/>
            <person name="Alves A."/>
        </authorList>
    </citation>
    <scope>NUCLEOTIDE SEQUENCE</scope>
    <source>
        <strain evidence="3">MUM 19.33</strain>
    </source>
</reference>
<dbReference type="InterPro" id="IPR036864">
    <property type="entry name" value="Zn2-C6_fun-type_DNA-bd_sf"/>
</dbReference>
<comment type="caution">
    <text evidence="3">The sequence shown here is derived from an EMBL/GenBank/DDBJ whole genome shotgun (WGS) entry which is preliminary data.</text>
</comment>
<dbReference type="InterPro" id="IPR001138">
    <property type="entry name" value="Zn2Cys6_DnaBD"/>
</dbReference>
<dbReference type="Pfam" id="PF00172">
    <property type="entry name" value="Zn_clus"/>
    <property type="match status" value="1"/>
</dbReference>
<accession>A0A9P9XWZ1</accession>
<evidence type="ECO:0000259" key="2">
    <source>
        <dbReference type="PROSITE" id="PS50048"/>
    </source>
</evidence>
<dbReference type="PROSITE" id="PS50048">
    <property type="entry name" value="ZN2_CY6_FUNGAL_2"/>
    <property type="match status" value="1"/>
</dbReference>
<proteinExistence type="predicted"/>
<dbReference type="GO" id="GO:0000981">
    <property type="term" value="F:DNA-binding transcription factor activity, RNA polymerase II-specific"/>
    <property type="evidence" value="ECO:0007669"/>
    <property type="project" value="InterPro"/>
</dbReference>
<name>A0A9P9XWZ1_9HYPO</name>